<dbReference type="EMBL" id="JBIAPK010000016">
    <property type="protein sequence ID" value="MFF3343563.1"/>
    <property type="molecule type" value="Genomic_DNA"/>
</dbReference>
<proteinExistence type="predicted"/>
<reference evidence="1 2" key="1">
    <citation type="submission" date="2024-10" db="EMBL/GenBank/DDBJ databases">
        <title>The Natural Products Discovery Center: Release of the First 8490 Sequenced Strains for Exploring Actinobacteria Biosynthetic Diversity.</title>
        <authorList>
            <person name="Kalkreuter E."/>
            <person name="Kautsar S.A."/>
            <person name="Yang D."/>
            <person name="Bader C.D."/>
            <person name="Teijaro C.N."/>
            <person name="Fluegel L."/>
            <person name="Davis C.M."/>
            <person name="Simpson J.R."/>
            <person name="Lauterbach L."/>
            <person name="Steele A.D."/>
            <person name="Gui C."/>
            <person name="Meng S."/>
            <person name="Li G."/>
            <person name="Viehrig K."/>
            <person name="Ye F."/>
            <person name="Su P."/>
            <person name="Kiefer A.F."/>
            <person name="Nichols A."/>
            <person name="Cepeda A.J."/>
            <person name="Yan W."/>
            <person name="Fan B."/>
            <person name="Jiang Y."/>
            <person name="Adhikari A."/>
            <person name="Zheng C.-J."/>
            <person name="Schuster L."/>
            <person name="Cowan T.M."/>
            <person name="Smanski M.J."/>
            <person name="Chevrette M.G."/>
            <person name="De Carvalho L.P.S."/>
            <person name="Shen B."/>
        </authorList>
    </citation>
    <scope>NUCLEOTIDE SEQUENCE [LARGE SCALE GENOMIC DNA]</scope>
    <source>
        <strain evidence="1 2">NPDC003029</strain>
    </source>
</reference>
<dbReference type="Proteomes" id="UP001601976">
    <property type="component" value="Unassembled WGS sequence"/>
</dbReference>
<sequence length="265" mass="29987">MQYVDPVRLQRDAARQAQGRAGGAKSAAVRYRFIARSEPEDEAPPLARLLRGSGGRGGAARLKLYLSMLWLARNEDRPVFQYPAHQWALLLGYKQPEASGGRRVQNALSWLNAEAFVRLQRHQGEASSAHLLSDAGTGRPYTAPGPAIKQVDRSQREEHLYVQLPAGLWINGWITELSGAAIAMYLVLLHEQRGEDKKQVWLSPRIGDERYALSDDTRRKGLTELAQHELVRVSKRPLHQGLFEDHYRSRNVYDLDPQNLNRLQP</sequence>
<gene>
    <name evidence="1" type="ORF">ACFYWW_33520</name>
</gene>
<evidence type="ECO:0000313" key="1">
    <source>
        <dbReference type="EMBL" id="MFF3343563.1"/>
    </source>
</evidence>
<evidence type="ECO:0000313" key="2">
    <source>
        <dbReference type="Proteomes" id="UP001601976"/>
    </source>
</evidence>
<accession>A0ABW6RRV2</accession>
<name>A0ABW6RRV2_9ACTN</name>
<dbReference type="RefSeq" id="WP_387899339.1">
    <property type="nucleotide sequence ID" value="NZ_JBIAPK010000016.1"/>
</dbReference>
<protein>
    <submittedName>
        <fullName evidence="1">Uncharacterized protein</fullName>
    </submittedName>
</protein>
<keyword evidence="2" id="KW-1185">Reference proteome</keyword>
<organism evidence="1 2">
    <name type="scientific">Streptomyces flavidovirens</name>
    <dbReference type="NCBI Taxonomy" id="67298"/>
    <lineage>
        <taxon>Bacteria</taxon>
        <taxon>Bacillati</taxon>
        <taxon>Actinomycetota</taxon>
        <taxon>Actinomycetes</taxon>
        <taxon>Kitasatosporales</taxon>
        <taxon>Streptomycetaceae</taxon>
        <taxon>Streptomyces</taxon>
    </lineage>
</organism>
<comment type="caution">
    <text evidence="1">The sequence shown here is derived from an EMBL/GenBank/DDBJ whole genome shotgun (WGS) entry which is preliminary data.</text>
</comment>